<keyword evidence="10" id="KW-0670">Pyruvate</keyword>
<keyword evidence="5" id="KW-0808">Transferase</keyword>
<evidence type="ECO:0000256" key="9">
    <source>
        <dbReference type="ARBA" id="ARBA00023316"/>
    </source>
</evidence>
<evidence type="ECO:0000313" key="18">
    <source>
        <dbReference type="EMBL" id="MCP8352318.1"/>
    </source>
</evidence>
<dbReference type="Pfam" id="PF00275">
    <property type="entry name" value="EPSP_synthase"/>
    <property type="match status" value="1"/>
</dbReference>
<evidence type="ECO:0000256" key="6">
    <source>
        <dbReference type="ARBA" id="ARBA00022960"/>
    </source>
</evidence>
<dbReference type="SUPFAM" id="SSF55205">
    <property type="entry name" value="EPT/RTPC-like"/>
    <property type="match status" value="1"/>
</dbReference>
<dbReference type="CDD" id="cd01555">
    <property type="entry name" value="UdpNAET"/>
    <property type="match status" value="1"/>
</dbReference>
<evidence type="ECO:0000313" key="19">
    <source>
        <dbReference type="Proteomes" id="UP001320768"/>
    </source>
</evidence>
<evidence type="ECO:0000256" key="4">
    <source>
        <dbReference type="ARBA" id="ARBA00022618"/>
    </source>
</evidence>
<keyword evidence="9" id="KW-0961">Cell wall biogenesis/degradation</keyword>
<protein>
    <recommendedName>
        <fullName evidence="13">UDP-N-acetylglucosamine 1-carboxyvinyltransferase</fullName>
        <ecNumber evidence="12">2.5.1.7</ecNumber>
    </recommendedName>
    <alternativeName>
        <fullName evidence="14">Enoylpyruvate transferase</fullName>
    </alternativeName>
    <alternativeName>
        <fullName evidence="15">UDP-N-acetylglucosamine enolpyruvyl transferase</fullName>
    </alternativeName>
</protein>
<evidence type="ECO:0000256" key="14">
    <source>
        <dbReference type="ARBA" id="ARBA00042443"/>
    </source>
</evidence>
<comment type="similarity">
    <text evidence="11">Belongs to the EPSP synthase family. MurA subfamily.</text>
</comment>
<evidence type="ECO:0000256" key="8">
    <source>
        <dbReference type="ARBA" id="ARBA00023306"/>
    </source>
</evidence>
<comment type="subcellular location">
    <subcellularLocation>
        <location evidence="1">Cytoplasm</location>
    </subcellularLocation>
</comment>
<dbReference type="EMBL" id="JAKUDN010000002">
    <property type="protein sequence ID" value="MCP8352318.1"/>
    <property type="molecule type" value="Genomic_DNA"/>
</dbReference>
<evidence type="ECO:0000256" key="10">
    <source>
        <dbReference type="ARBA" id="ARBA00023317"/>
    </source>
</evidence>
<gene>
    <name evidence="18" type="ORF">MKS91_03325</name>
</gene>
<keyword evidence="6" id="KW-0133">Cell shape</keyword>
<dbReference type="Proteomes" id="UP001320768">
    <property type="component" value="Unassembled WGS sequence"/>
</dbReference>
<dbReference type="NCBIfam" id="NF006873">
    <property type="entry name" value="PRK09369.1"/>
    <property type="match status" value="1"/>
</dbReference>
<accession>A0ABT1L7M6</accession>
<evidence type="ECO:0000256" key="13">
    <source>
        <dbReference type="ARBA" id="ARBA00039754"/>
    </source>
</evidence>
<evidence type="ECO:0000256" key="16">
    <source>
        <dbReference type="ARBA" id="ARBA00047527"/>
    </source>
</evidence>
<dbReference type="InterPro" id="IPR013792">
    <property type="entry name" value="RNA3'P_cycl/enolpyr_Trfase_a/b"/>
</dbReference>
<evidence type="ECO:0000256" key="7">
    <source>
        <dbReference type="ARBA" id="ARBA00022984"/>
    </source>
</evidence>
<dbReference type="PANTHER" id="PTHR43783">
    <property type="entry name" value="UDP-N-ACETYLGLUCOSAMINE 1-CARBOXYVINYLTRANSFERASE"/>
    <property type="match status" value="1"/>
</dbReference>
<evidence type="ECO:0000256" key="12">
    <source>
        <dbReference type="ARBA" id="ARBA00039108"/>
    </source>
</evidence>
<dbReference type="InterPro" id="IPR005750">
    <property type="entry name" value="UDP_GlcNAc_COvinyl_MurA"/>
</dbReference>
<keyword evidence="7" id="KW-0573">Peptidoglycan synthesis</keyword>
<evidence type="ECO:0000259" key="17">
    <source>
        <dbReference type="Pfam" id="PF00275"/>
    </source>
</evidence>
<proteinExistence type="inferred from homology"/>
<dbReference type="InterPro" id="IPR050068">
    <property type="entry name" value="MurA_subfamily"/>
</dbReference>
<comment type="catalytic activity">
    <reaction evidence="16">
        <text>phosphoenolpyruvate + UDP-N-acetyl-alpha-D-glucosamine = UDP-N-acetyl-3-O-(1-carboxyvinyl)-alpha-D-glucosamine + phosphate</text>
        <dbReference type="Rhea" id="RHEA:18681"/>
        <dbReference type="ChEBI" id="CHEBI:43474"/>
        <dbReference type="ChEBI" id="CHEBI:57705"/>
        <dbReference type="ChEBI" id="CHEBI:58702"/>
        <dbReference type="ChEBI" id="CHEBI:68483"/>
        <dbReference type="EC" id="2.5.1.7"/>
    </reaction>
</comment>
<evidence type="ECO:0000256" key="5">
    <source>
        <dbReference type="ARBA" id="ARBA00022679"/>
    </source>
</evidence>
<dbReference type="Gene3D" id="3.65.10.10">
    <property type="entry name" value="Enolpyruvate transferase domain"/>
    <property type="match status" value="2"/>
</dbReference>
<reference evidence="18 19" key="1">
    <citation type="journal article" date="2022" name="Nat. Microbiol.">
        <title>The microbiome of a bacterivorous marine choanoflagellate contains a resource-demanding obligate bacterial associate.</title>
        <authorList>
            <person name="Needham D.M."/>
            <person name="Poirier C."/>
            <person name="Bachy C."/>
            <person name="George E.E."/>
            <person name="Wilken S."/>
            <person name="Yung C.C.M."/>
            <person name="Limardo A.J."/>
            <person name="Morando M."/>
            <person name="Sudek L."/>
            <person name="Malmstrom R.R."/>
            <person name="Keeling P.J."/>
            <person name="Santoro A.E."/>
            <person name="Worden A.Z."/>
        </authorList>
    </citation>
    <scope>NUCLEOTIDE SEQUENCE [LARGE SCALE GENOMIC DNA]</scope>
    <source>
        <strain evidence="18 19">Comchoano-2</strain>
    </source>
</reference>
<evidence type="ECO:0000256" key="2">
    <source>
        <dbReference type="ARBA" id="ARBA00004752"/>
    </source>
</evidence>
<evidence type="ECO:0000256" key="3">
    <source>
        <dbReference type="ARBA" id="ARBA00022490"/>
    </source>
</evidence>
<comment type="caution">
    <text evidence="18">The sequence shown here is derived from an EMBL/GenBank/DDBJ whole genome shotgun (WGS) entry which is preliminary data.</text>
</comment>
<keyword evidence="3" id="KW-0963">Cytoplasm</keyword>
<dbReference type="PANTHER" id="PTHR43783:SF1">
    <property type="entry name" value="UDP-N-ACETYLGLUCOSAMINE 1-CARBOXYVINYLTRANSFERASE"/>
    <property type="match status" value="1"/>
</dbReference>
<feature type="domain" description="Enolpyruvate transferase" evidence="17">
    <location>
        <begin position="7"/>
        <end position="403"/>
    </location>
</feature>
<evidence type="ECO:0000256" key="11">
    <source>
        <dbReference type="ARBA" id="ARBA00038367"/>
    </source>
</evidence>
<dbReference type="InterPro" id="IPR001986">
    <property type="entry name" value="Enolpyruvate_Tfrase_dom"/>
</dbReference>
<organism evidence="18 19">
    <name type="scientific">Candidatus Synchoanobacter obligatus</name>
    <dbReference type="NCBI Taxonomy" id="2919597"/>
    <lineage>
        <taxon>Bacteria</taxon>
        <taxon>Pseudomonadati</taxon>
        <taxon>Pseudomonadota</taxon>
        <taxon>Gammaproteobacteria</taxon>
        <taxon>Candidatus Comchoanobacterales</taxon>
        <taxon>Candidatus Comchoanobacteraceae</taxon>
        <taxon>Candidatus Synchoanobacter</taxon>
    </lineage>
</organism>
<keyword evidence="4" id="KW-0132">Cell division</keyword>
<keyword evidence="19" id="KW-1185">Reference proteome</keyword>
<evidence type="ECO:0000256" key="1">
    <source>
        <dbReference type="ARBA" id="ARBA00004496"/>
    </source>
</evidence>
<sequence>MDHKELKPVGRVSGVVEISGAKNSALLLLAATVLLKKPVLFYRMPDISDVRNMCDLLALLNVKVRWLARDSLYVDPTHVRYQELCTESCGEIRTSVLFLGVLLGKYRQACLKTPGGCHLGPRPIDFHVGAMRDFGAQVVLEGTILRACLEAVQDTDIIFKRSSVTATVNAMLCGVSLPTTTRIHQAAKEPEIDDLIQFLQLAGGDVQREAGDIVIRGGQDLQLEQYKVMPDRIEAGTFLIAATILQGSVTVTEVVPQHMTALLSALRQAGASVEIGDKTITLMMNRRPLPVDIEAKEYPEFPTDLQPQWCVLACLANGSSRITDHIFSERFDHMDELAKKGAKFTYKANGVEINGVDFLEGSEVYAKNLRSAAALVLSGLVARGKSKIIKISVLNRGYPGFFLKINNILSN</sequence>
<dbReference type="RefSeq" id="WP_258569424.1">
    <property type="nucleotide sequence ID" value="NZ_JAKUDN010000002.1"/>
</dbReference>
<evidence type="ECO:0000256" key="15">
    <source>
        <dbReference type="ARBA" id="ARBA00042842"/>
    </source>
</evidence>
<dbReference type="InterPro" id="IPR036968">
    <property type="entry name" value="Enolpyruvate_Tfrase_sf"/>
</dbReference>
<dbReference type="EC" id="2.5.1.7" evidence="12"/>
<comment type="pathway">
    <text evidence="2">Cell wall biogenesis; peptidoglycan biosynthesis.</text>
</comment>
<name>A0ABT1L7M6_9GAMM</name>
<keyword evidence="8" id="KW-0131">Cell cycle</keyword>